<sequence>MRPNPCCSKVGDLEASKKCQVLYASLGVVQLFAIWLQLVMLQPLAASLLPLRESDLSAQTAWLWTLVGLVPPSKGRLTAASLEVFLQLTPEQKQMLDECLFPLIQTMHSNLAGKITGMLLEIDSLELLHMLESPSLSAPTWMKLWRSYRLIMPRKKVPRSQKKSSSPDKALACLPLHVDLSSVSQDLAIEGTPTYIVHSAIFRCVDPWKQAPMHLELVLRNKRSHRNEKTAHRNEE</sequence>
<evidence type="ECO:0000313" key="3">
    <source>
        <dbReference type="EMBL" id="KAJ8787923.1"/>
    </source>
</evidence>
<gene>
    <name evidence="3" type="ORF">J1605_005581</name>
</gene>
<keyword evidence="1" id="KW-1133">Transmembrane helix</keyword>
<dbReference type="Pfam" id="PF00658">
    <property type="entry name" value="MLLE"/>
    <property type="match status" value="1"/>
</dbReference>
<protein>
    <recommendedName>
        <fullName evidence="2">PABC domain-containing protein</fullName>
    </recommendedName>
</protein>
<dbReference type="Gene3D" id="1.10.1900.10">
    <property type="entry name" value="c-terminal domain of poly(a) binding protein"/>
    <property type="match status" value="1"/>
</dbReference>
<dbReference type="EMBL" id="JAIQCJ010001688">
    <property type="protein sequence ID" value="KAJ8787923.1"/>
    <property type="molecule type" value="Genomic_DNA"/>
</dbReference>
<name>A0AB34H6R1_ESCRO</name>
<dbReference type="Proteomes" id="UP001159641">
    <property type="component" value="Unassembled WGS sequence"/>
</dbReference>
<evidence type="ECO:0000259" key="2">
    <source>
        <dbReference type="PROSITE" id="PS51309"/>
    </source>
</evidence>
<dbReference type="SUPFAM" id="SSF63570">
    <property type="entry name" value="PABC (PABP) domain"/>
    <property type="match status" value="1"/>
</dbReference>
<evidence type="ECO:0000256" key="1">
    <source>
        <dbReference type="SAM" id="Phobius"/>
    </source>
</evidence>
<keyword evidence="1" id="KW-0812">Transmembrane</keyword>
<evidence type="ECO:0000313" key="4">
    <source>
        <dbReference type="Proteomes" id="UP001159641"/>
    </source>
</evidence>
<dbReference type="SMART" id="SM00517">
    <property type="entry name" value="PolyA"/>
    <property type="match status" value="1"/>
</dbReference>
<feature type="transmembrane region" description="Helical" evidence="1">
    <location>
        <begin position="21"/>
        <end position="41"/>
    </location>
</feature>
<dbReference type="InterPro" id="IPR036053">
    <property type="entry name" value="PABP-dom"/>
</dbReference>
<keyword evidence="4" id="KW-1185">Reference proteome</keyword>
<feature type="domain" description="PABC" evidence="2">
    <location>
        <begin position="76"/>
        <end position="153"/>
    </location>
</feature>
<dbReference type="PROSITE" id="PS51309">
    <property type="entry name" value="PABC"/>
    <property type="match status" value="1"/>
</dbReference>
<organism evidence="3 4">
    <name type="scientific">Eschrichtius robustus</name>
    <name type="common">California gray whale</name>
    <name type="synonym">Eschrichtius gibbosus</name>
    <dbReference type="NCBI Taxonomy" id="9764"/>
    <lineage>
        <taxon>Eukaryota</taxon>
        <taxon>Metazoa</taxon>
        <taxon>Chordata</taxon>
        <taxon>Craniata</taxon>
        <taxon>Vertebrata</taxon>
        <taxon>Euteleostomi</taxon>
        <taxon>Mammalia</taxon>
        <taxon>Eutheria</taxon>
        <taxon>Laurasiatheria</taxon>
        <taxon>Artiodactyla</taxon>
        <taxon>Whippomorpha</taxon>
        <taxon>Cetacea</taxon>
        <taxon>Mysticeti</taxon>
        <taxon>Eschrichtiidae</taxon>
        <taxon>Eschrichtius</taxon>
    </lineage>
</organism>
<comment type="caution">
    <text evidence="3">The sequence shown here is derived from an EMBL/GenBank/DDBJ whole genome shotgun (WGS) entry which is preliminary data.</text>
</comment>
<dbReference type="AlphaFoldDB" id="A0AB34H6R1"/>
<reference evidence="3 4" key="1">
    <citation type="submission" date="2022-11" db="EMBL/GenBank/DDBJ databases">
        <title>Whole genome sequence of Eschrichtius robustus ER-17-0199.</title>
        <authorList>
            <person name="Bruniche-Olsen A."/>
            <person name="Black A.N."/>
            <person name="Fields C.J."/>
            <person name="Walden K."/>
            <person name="Dewoody J.A."/>
        </authorList>
    </citation>
    <scope>NUCLEOTIDE SEQUENCE [LARGE SCALE GENOMIC DNA]</scope>
    <source>
        <strain evidence="3">ER-17-0199</strain>
        <tissue evidence="3">Blubber</tissue>
    </source>
</reference>
<keyword evidence="1" id="KW-0472">Membrane</keyword>
<proteinExistence type="predicted"/>
<dbReference type="GO" id="GO:0003723">
    <property type="term" value="F:RNA binding"/>
    <property type="evidence" value="ECO:0007669"/>
    <property type="project" value="InterPro"/>
</dbReference>
<dbReference type="InterPro" id="IPR002004">
    <property type="entry name" value="PABP_HYD_C"/>
</dbReference>
<accession>A0AB34H6R1</accession>